<dbReference type="EMBL" id="LT629749">
    <property type="protein sequence ID" value="SDR69789.1"/>
    <property type="molecule type" value="Genomic_DNA"/>
</dbReference>
<dbReference type="SUPFAM" id="SSF49503">
    <property type="entry name" value="Cupredoxins"/>
    <property type="match status" value="1"/>
</dbReference>
<sequence>MEISVKFKKTVYAALAVAMLPLLVPGAAHADSPKARVLELRDACDKASWDVEFPGLCTRSTGSVTLPEFREELADGGDGAWWIRQRAIGLDQGDAIEATNVGGIIHTFTEVDTFGKGCVEEWNKAVTETVDNCDFGKFLGTLVPAGTSSAAQHPAVGVHKFQCLVHPWMRTTVTVKKS</sequence>
<dbReference type="InterPro" id="IPR008972">
    <property type="entry name" value="Cupredoxin"/>
</dbReference>
<evidence type="ECO:0000313" key="3">
    <source>
        <dbReference type="Proteomes" id="UP000199092"/>
    </source>
</evidence>
<organism evidence="2 3">
    <name type="scientific">Friedmanniella luteola</name>
    <dbReference type="NCBI Taxonomy" id="546871"/>
    <lineage>
        <taxon>Bacteria</taxon>
        <taxon>Bacillati</taxon>
        <taxon>Actinomycetota</taxon>
        <taxon>Actinomycetes</taxon>
        <taxon>Propionibacteriales</taxon>
        <taxon>Nocardioidaceae</taxon>
        <taxon>Friedmanniella</taxon>
    </lineage>
</organism>
<name>A0A1H1L7D5_9ACTN</name>
<evidence type="ECO:0000313" key="2">
    <source>
        <dbReference type="EMBL" id="SDR69789.1"/>
    </source>
</evidence>
<reference evidence="2 3" key="1">
    <citation type="submission" date="2016-10" db="EMBL/GenBank/DDBJ databases">
        <authorList>
            <person name="de Groot N.N."/>
        </authorList>
    </citation>
    <scope>NUCLEOTIDE SEQUENCE [LARGE SCALE GENOMIC DNA]</scope>
    <source>
        <strain evidence="2 3">DSM 21741</strain>
    </source>
</reference>
<keyword evidence="1" id="KW-0732">Signal</keyword>
<proteinExistence type="predicted"/>
<dbReference type="AlphaFoldDB" id="A0A1H1L7D5"/>
<dbReference type="Proteomes" id="UP000199092">
    <property type="component" value="Chromosome I"/>
</dbReference>
<feature type="signal peptide" evidence="1">
    <location>
        <begin position="1"/>
        <end position="30"/>
    </location>
</feature>
<evidence type="ECO:0000256" key="1">
    <source>
        <dbReference type="SAM" id="SignalP"/>
    </source>
</evidence>
<keyword evidence="3" id="KW-1185">Reference proteome</keyword>
<feature type="chain" id="PRO_5009253151" evidence="1">
    <location>
        <begin position="31"/>
        <end position="178"/>
    </location>
</feature>
<dbReference type="Gene3D" id="2.60.40.420">
    <property type="entry name" value="Cupredoxins - blue copper proteins"/>
    <property type="match status" value="1"/>
</dbReference>
<protein>
    <submittedName>
        <fullName evidence="2">Uncharacterized protein</fullName>
    </submittedName>
</protein>
<gene>
    <name evidence="2" type="ORF">SAMN04488543_0095</name>
</gene>
<accession>A0A1H1L7D5</accession>